<protein>
    <submittedName>
        <fullName evidence="3">Uncharacterized protein</fullName>
    </submittedName>
</protein>
<dbReference type="Proteomes" id="UP000024404">
    <property type="component" value="Unassembled WGS sequence"/>
</dbReference>
<keyword evidence="4" id="KW-1185">Reference proteome</keyword>
<dbReference type="AlphaFoldDB" id="A0A8R1XR84"/>
<feature type="compositionally biased region" description="Low complexity" evidence="2">
    <location>
        <begin position="228"/>
        <end position="238"/>
    </location>
</feature>
<proteinExistence type="predicted"/>
<keyword evidence="1" id="KW-0175">Coiled coil</keyword>
<feature type="region of interest" description="Disordered" evidence="2">
    <location>
        <begin position="215"/>
        <end position="238"/>
    </location>
</feature>
<sequence length="418" mass="47295">MPKKEKDIRAKKDEKPDKNVNKPIQAIKKLKDHFYKSSKKNKSGTTDTILPIASRATDASDTVISHPTESIRGADLSRESIISRSAEPIQYSMESTQAINTSSNSIPIQNVDVSRTIGASTSRYVNSSRTVEKIRDDTVESQMPNISHSAIADIPLKKLDTSRESHLVDAFHVNDLSRNVEMQRKAEMVHDIETRRNYELAGKNIDVTHEKSLMNGQKSSQENTEPLSQSRASQSQSQLILMSAEDTKAMSTELSEKPEIESLSDTAIEQQLESLNQRLKALIDEDDKASKREEQLFAAKNQVIAKIDLVKKQIGEAMDHYREIAHACHEKIEKEEILQNEMLMDLKERVDKLNDICTDINNQVDDMTATLNAYDIGKSDMLYTVIACSVDFILRFLQRIYTTIISIKNIYLLKISYC</sequence>
<evidence type="ECO:0000313" key="4">
    <source>
        <dbReference type="Proteomes" id="UP000024404"/>
    </source>
</evidence>
<reference evidence="4" key="1">
    <citation type="submission" date="2013-10" db="EMBL/GenBank/DDBJ databases">
        <title>Genome sequencing of Onchocerca volvulus.</title>
        <authorList>
            <person name="Cotton J."/>
            <person name="Tsai J."/>
            <person name="Stanley E."/>
            <person name="Tracey A."/>
            <person name="Holroyd N."/>
            <person name="Lustigman S."/>
            <person name="Berriman M."/>
        </authorList>
    </citation>
    <scope>NUCLEOTIDE SEQUENCE</scope>
</reference>
<organism evidence="3 4">
    <name type="scientific">Onchocerca volvulus</name>
    <dbReference type="NCBI Taxonomy" id="6282"/>
    <lineage>
        <taxon>Eukaryota</taxon>
        <taxon>Metazoa</taxon>
        <taxon>Ecdysozoa</taxon>
        <taxon>Nematoda</taxon>
        <taxon>Chromadorea</taxon>
        <taxon>Rhabditida</taxon>
        <taxon>Spirurina</taxon>
        <taxon>Spiruromorpha</taxon>
        <taxon>Filarioidea</taxon>
        <taxon>Onchocercidae</taxon>
        <taxon>Onchocerca</taxon>
    </lineage>
</organism>
<feature type="compositionally biased region" description="Basic and acidic residues" evidence="2">
    <location>
        <begin position="1"/>
        <end position="20"/>
    </location>
</feature>
<evidence type="ECO:0000256" key="2">
    <source>
        <dbReference type="SAM" id="MobiDB-lite"/>
    </source>
</evidence>
<feature type="compositionally biased region" description="Polar residues" evidence="2">
    <location>
        <begin position="215"/>
        <end position="227"/>
    </location>
</feature>
<evidence type="ECO:0000256" key="1">
    <source>
        <dbReference type="SAM" id="Coils"/>
    </source>
</evidence>
<dbReference type="EMBL" id="CMVM020000406">
    <property type="status" value="NOT_ANNOTATED_CDS"/>
    <property type="molecule type" value="Genomic_DNA"/>
</dbReference>
<reference evidence="3" key="2">
    <citation type="submission" date="2022-06" db="UniProtKB">
        <authorList>
            <consortium name="EnsemblMetazoa"/>
        </authorList>
    </citation>
    <scope>IDENTIFICATION</scope>
</reference>
<name>A0A8R1XR84_ONCVO</name>
<feature type="region of interest" description="Disordered" evidence="2">
    <location>
        <begin position="1"/>
        <end position="22"/>
    </location>
</feature>
<accession>A0A8R1XR84</accession>
<feature type="coiled-coil region" evidence="1">
    <location>
        <begin position="265"/>
        <end position="292"/>
    </location>
</feature>
<dbReference type="EnsemblMetazoa" id="OVOC12207.1">
    <property type="protein sequence ID" value="OVOC12207.1"/>
    <property type="gene ID" value="WBGene00249016"/>
</dbReference>
<evidence type="ECO:0000313" key="3">
    <source>
        <dbReference type="EnsemblMetazoa" id="OVOC12207.1"/>
    </source>
</evidence>